<protein>
    <recommendedName>
        <fullName evidence="4">Ion channel</fullName>
    </recommendedName>
</protein>
<feature type="transmembrane region" description="Helical" evidence="1">
    <location>
        <begin position="107"/>
        <end position="129"/>
    </location>
</feature>
<reference evidence="2 3" key="1">
    <citation type="submission" date="2015-06" db="EMBL/GenBank/DDBJ databases">
        <title>Genome sequence of the organohalide-respiring Dehalogenimonas alkenigignens type strain (IP3-3T).</title>
        <authorList>
            <person name="Key T.A."/>
            <person name="Richmond D.P."/>
            <person name="Bowman K.S."/>
            <person name="Cho Y.-J."/>
            <person name="Chun J."/>
            <person name="da Costa M.S."/>
            <person name="Rainey F.A."/>
            <person name="Moe W.M."/>
        </authorList>
    </citation>
    <scope>NUCLEOTIDE SEQUENCE [LARGE SCALE GENOMIC DNA]</scope>
    <source>
        <strain evidence="2 3">IP3-3</strain>
    </source>
</reference>
<dbReference type="AlphaFoldDB" id="A0A0W0GK06"/>
<feature type="transmembrane region" description="Helical" evidence="1">
    <location>
        <begin position="168"/>
        <end position="192"/>
    </location>
</feature>
<keyword evidence="3" id="KW-1185">Reference proteome</keyword>
<dbReference type="Proteomes" id="UP000053947">
    <property type="component" value="Unassembled WGS sequence"/>
</dbReference>
<evidence type="ECO:0000313" key="3">
    <source>
        <dbReference type="Proteomes" id="UP000053947"/>
    </source>
</evidence>
<dbReference type="EMBL" id="LFDV01000002">
    <property type="protein sequence ID" value="KTB48879.1"/>
    <property type="molecule type" value="Genomic_DNA"/>
</dbReference>
<evidence type="ECO:0000313" key="2">
    <source>
        <dbReference type="EMBL" id="KTB48879.1"/>
    </source>
</evidence>
<sequence>MENQERTFIEPTLKKFFRAFQVVSPLNLVTWLVRRFKIIWSPTRLVVEVYVTFWLVCLLVLAWAIGIAGSLPALLLLVIIWRLLDISQAWFHTFLKHRVKALSPVRSLALATMNYFELFIIFGILAYQFRTDNFYPSFVTITESLRYSIGVITAMGSKFDPASVLGGLLYYGEIAFGLGFLVVIVTRILTLFKE</sequence>
<comment type="caution">
    <text evidence="2">The sequence shown here is derived from an EMBL/GenBank/DDBJ whole genome shotgun (WGS) entry which is preliminary data.</text>
</comment>
<dbReference type="STRING" id="1217799.DEALK_17260"/>
<feature type="transmembrane region" description="Helical" evidence="1">
    <location>
        <begin position="73"/>
        <end position="95"/>
    </location>
</feature>
<feature type="transmembrane region" description="Helical" evidence="1">
    <location>
        <begin position="45"/>
        <end position="67"/>
    </location>
</feature>
<keyword evidence="1" id="KW-1133">Transmembrane helix</keyword>
<accession>A0A0W0GK06</accession>
<keyword evidence="1" id="KW-0812">Transmembrane</keyword>
<gene>
    <name evidence="2" type="ORF">DEALK_17260</name>
</gene>
<keyword evidence="1" id="KW-0472">Membrane</keyword>
<evidence type="ECO:0008006" key="4">
    <source>
        <dbReference type="Google" id="ProtNLM"/>
    </source>
</evidence>
<evidence type="ECO:0000256" key="1">
    <source>
        <dbReference type="SAM" id="Phobius"/>
    </source>
</evidence>
<organism evidence="2 3">
    <name type="scientific">Dehalogenimonas alkenigignens</name>
    <dbReference type="NCBI Taxonomy" id="1217799"/>
    <lineage>
        <taxon>Bacteria</taxon>
        <taxon>Bacillati</taxon>
        <taxon>Chloroflexota</taxon>
        <taxon>Dehalococcoidia</taxon>
        <taxon>Dehalococcoidales</taxon>
        <taxon>Dehalococcoidaceae</taxon>
        <taxon>Dehalogenimonas</taxon>
    </lineage>
</organism>
<name>A0A0W0GK06_9CHLR</name>
<proteinExistence type="predicted"/>